<dbReference type="Gene3D" id="2.60.120.10">
    <property type="entry name" value="Jelly Rolls"/>
    <property type="match status" value="1"/>
</dbReference>
<dbReference type="Pfam" id="PF07883">
    <property type="entry name" value="Cupin_2"/>
    <property type="match status" value="1"/>
</dbReference>
<dbReference type="CDD" id="cd02233">
    <property type="entry name" value="cupin_HNL-like"/>
    <property type="match status" value="1"/>
</dbReference>
<dbReference type="EMBL" id="JBFXLS010000012">
    <property type="protein sequence ID" value="KAL2830478.1"/>
    <property type="molecule type" value="Genomic_DNA"/>
</dbReference>
<feature type="domain" description="Cupin type-2" evidence="2">
    <location>
        <begin position="64"/>
        <end position="121"/>
    </location>
</feature>
<keyword evidence="1" id="KW-0732">Signal</keyword>
<proteinExistence type="predicted"/>
<dbReference type="InterPro" id="IPR047263">
    <property type="entry name" value="HNL-like_cupin"/>
</dbReference>
<evidence type="ECO:0000313" key="4">
    <source>
        <dbReference type="Proteomes" id="UP001610335"/>
    </source>
</evidence>
<dbReference type="PANTHER" id="PTHR43698:SF1">
    <property type="entry name" value="BLL4564 PROTEIN"/>
    <property type="match status" value="1"/>
</dbReference>
<sequence length="154" mass="16875">MWRRILLSIFLLHNLTSSEPVSTIIHTPQSSGDNVSPGDEHFTGHGWIDTIHTDNETTIADVLFLPAARTHWHTHKGGQLLRVVAGSGWICDEGGTPQRLRVGDLAWCPPGITHWHGADDESYLVHQAIAYGATEWLDAVSDEEYGQAGSTGDL</sequence>
<reference evidence="3 4" key="1">
    <citation type="submission" date="2024-07" db="EMBL/GenBank/DDBJ databases">
        <title>Section-level genome sequencing and comparative genomics of Aspergillus sections Usti and Cavernicolus.</title>
        <authorList>
            <consortium name="Lawrence Berkeley National Laboratory"/>
            <person name="Nybo J.L."/>
            <person name="Vesth T.C."/>
            <person name="Theobald S."/>
            <person name="Frisvad J.C."/>
            <person name="Larsen T.O."/>
            <person name="Kjaerboelling I."/>
            <person name="Rothschild-Mancinelli K."/>
            <person name="Lyhne E.K."/>
            <person name="Kogle M.E."/>
            <person name="Barry K."/>
            <person name="Clum A."/>
            <person name="Na H."/>
            <person name="Ledsgaard L."/>
            <person name="Lin J."/>
            <person name="Lipzen A."/>
            <person name="Kuo A."/>
            <person name="Riley R."/>
            <person name="Mondo S."/>
            <person name="LaButti K."/>
            <person name="Haridas S."/>
            <person name="Pangalinan J."/>
            <person name="Salamov A.A."/>
            <person name="Simmons B.A."/>
            <person name="Magnuson J.K."/>
            <person name="Chen J."/>
            <person name="Drula E."/>
            <person name="Henrissat B."/>
            <person name="Wiebenga A."/>
            <person name="Lubbers R.J."/>
            <person name="Gomes A.C."/>
            <person name="Makela M.R."/>
            <person name="Stajich J."/>
            <person name="Grigoriev I.V."/>
            <person name="Mortensen U.H."/>
            <person name="De vries R.P."/>
            <person name="Baker S.E."/>
            <person name="Andersen M.R."/>
        </authorList>
    </citation>
    <scope>NUCLEOTIDE SEQUENCE [LARGE SCALE GENOMIC DNA]</scope>
    <source>
        <strain evidence="3 4">CBS 600.67</strain>
    </source>
</reference>
<evidence type="ECO:0000313" key="3">
    <source>
        <dbReference type="EMBL" id="KAL2830478.1"/>
    </source>
</evidence>
<gene>
    <name evidence="3" type="ORF">BDW59DRAFT_170068</name>
</gene>
<evidence type="ECO:0000256" key="1">
    <source>
        <dbReference type="SAM" id="SignalP"/>
    </source>
</evidence>
<keyword evidence="4" id="KW-1185">Reference proteome</keyword>
<protein>
    <submittedName>
        <fullName evidence="3">RmlC-like cupin domain-containing protein</fullName>
    </submittedName>
</protein>
<feature type="chain" id="PRO_5046460806" evidence="1">
    <location>
        <begin position="19"/>
        <end position="154"/>
    </location>
</feature>
<comment type="caution">
    <text evidence="3">The sequence shown here is derived from an EMBL/GenBank/DDBJ whole genome shotgun (WGS) entry which is preliminary data.</text>
</comment>
<organism evidence="3 4">
    <name type="scientific">Aspergillus cavernicola</name>
    <dbReference type="NCBI Taxonomy" id="176166"/>
    <lineage>
        <taxon>Eukaryota</taxon>
        <taxon>Fungi</taxon>
        <taxon>Dikarya</taxon>
        <taxon>Ascomycota</taxon>
        <taxon>Pezizomycotina</taxon>
        <taxon>Eurotiomycetes</taxon>
        <taxon>Eurotiomycetidae</taxon>
        <taxon>Eurotiales</taxon>
        <taxon>Aspergillaceae</taxon>
        <taxon>Aspergillus</taxon>
        <taxon>Aspergillus subgen. Nidulantes</taxon>
    </lineage>
</organism>
<dbReference type="SUPFAM" id="SSF51182">
    <property type="entry name" value="RmlC-like cupins"/>
    <property type="match status" value="1"/>
</dbReference>
<dbReference type="InterPro" id="IPR014710">
    <property type="entry name" value="RmlC-like_jellyroll"/>
</dbReference>
<evidence type="ECO:0000259" key="2">
    <source>
        <dbReference type="Pfam" id="PF07883"/>
    </source>
</evidence>
<feature type="signal peptide" evidence="1">
    <location>
        <begin position="1"/>
        <end position="18"/>
    </location>
</feature>
<dbReference type="PANTHER" id="PTHR43698">
    <property type="entry name" value="RIBD C-TERMINAL DOMAIN CONTAINING PROTEIN"/>
    <property type="match status" value="1"/>
</dbReference>
<dbReference type="InterPro" id="IPR011051">
    <property type="entry name" value="RmlC_Cupin_sf"/>
</dbReference>
<dbReference type="Proteomes" id="UP001610335">
    <property type="component" value="Unassembled WGS sequence"/>
</dbReference>
<dbReference type="InterPro" id="IPR013096">
    <property type="entry name" value="Cupin_2"/>
</dbReference>
<accession>A0ABR4IRS7</accession>
<name>A0ABR4IRS7_9EURO</name>